<proteinExistence type="predicted"/>
<name>A0ACB9DFK0_9ASTR</name>
<sequence length="472" mass="51448">MGLTELELNTLSLAKDFGKAFGILAGIASVHVSPAVLLIIGAIEGLIGYGVQWLIVSQRIEPLKCWQDMTNTAILVTCITNFPNHRGPVTGILKGYLRLSTPIVTVFCLALFNKEPAGYLLMFTVASFSVCLFRPMKSNAAEEKSHTRYFAIFYVVATVIALLLLIFDVTGEHGNTQSQVFCIILLILLTFLLSVPVHIAIQNLIISNKKTLDPEAFTTVVKEDEKGASTVAEKTPPVIREEHRATDVLMTMDFWILFMSFFFGVAAALVVQTNMIQMGLEIGYADVSKLISLTNMWGILGRGGSGLISEYFMKKVGTPRLVWNAASQILIAVSYVLMAIAMPGSLYIGSIIVGICYGVRLTITITSASEMFGLKHYGLIYNIIILNVPLGSILFSDLLAGFLYDAEATATAGGGNICIGAHCHRLVFIVMAIMCVVGFVLDVWLAIRTKALYSKIYTNQKAKKSVAVSNSR</sequence>
<accession>A0ACB9DFK0</accession>
<dbReference type="EMBL" id="CM042036">
    <property type="protein sequence ID" value="KAI3745210.1"/>
    <property type="molecule type" value="Genomic_DNA"/>
</dbReference>
<protein>
    <submittedName>
        <fullName evidence="1">Uncharacterized protein</fullName>
    </submittedName>
</protein>
<evidence type="ECO:0000313" key="2">
    <source>
        <dbReference type="Proteomes" id="UP001056120"/>
    </source>
</evidence>
<keyword evidence="2" id="KW-1185">Reference proteome</keyword>
<evidence type="ECO:0000313" key="1">
    <source>
        <dbReference type="EMBL" id="KAI3745210.1"/>
    </source>
</evidence>
<dbReference type="Proteomes" id="UP001056120">
    <property type="component" value="Linkage Group LG19"/>
</dbReference>
<comment type="caution">
    <text evidence="1">The sequence shown here is derived from an EMBL/GenBank/DDBJ whole genome shotgun (WGS) entry which is preliminary data.</text>
</comment>
<reference evidence="2" key="1">
    <citation type="journal article" date="2022" name="Mol. Ecol. Resour.">
        <title>The genomes of chicory, endive, great burdock and yacon provide insights into Asteraceae palaeo-polyploidization history and plant inulin production.</title>
        <authorList>
            <person name="Fan W."/>
            <person name="Wang S."/>
            <person name="Wang H."/>
            <person name="Wang A."/>
            <person name="Jiang F."/>
            <person name="Liu H."/>
            <person name="Zhao H."/>
            <person name="Xu D."/>
            <person name="Zhang Y."/>
        </authorList>
    </citation>
    <scope>NUCLEOTIDE SEQUENCE [LARGE SCALE GENOMIC DNA]</scope>
    <source>
        <strain evidence="2">cv. Yunnan</strain>
    </source>
</reference>
<organism evidence="1 2">
    <name type="scientific">Smallanthus sonchifolius</name>
    <dbReference type="NCBI Taxonomy" id="185202"/>
    <lineage>
        <taxon>Eukaryota</taxon>
        <taxon>Viridiplantae</taxon>
        <taxon>Streptophyta</taxon>
        <taxon>Embryophyta</taxon>
        <taxon>Tracheophyta</taxon>
        <taxon>Spermatophyta</taxon>
        <taxon>Magnoliopsida</taxon>
        <taxon>eudicotyledons</taxon>
        <taxon>Gunneridae</taxon>
        <taxon>Pentapetalae</taxon>
        <taxon>asterids</taxon>
        <taxon>campanulids</taxon>
        <taxon>Asterales</taxon>
        <taxon>Asteraceae</taxon>
        <taxon>Asteroideae</taxon>
        <taxon>Heliantheae alliance</taxon>
        <taxon>Millerieae</taxon>
        <taxon>Smallanthus</taxon>
    </lineage>
</organism>
<gene>
    <name evidence="1" type="ORF">L1987_58318</name>
</gene>
<reference evidence="1 2" key="2">
    <citation type="journal article" date="2022" name="Mol. Ecol. Resour.">
        <title>The genomes of chicory, endive, great burdock and yacon provide insights into Asteraceae paleo-polyploidization history and plant inulin production.</title>
        <authorList>
            <person name="Fan W."/>
            <person name="Wang S."/>
            <person name="Wang H."/>
            <person name="Wang A."/>
            <person name="Jiang F."/>
            <person name="Liu H."/>
            <person name="Zhao H."/>
            <person name="Xu D."/>
            <person name="Zhang Y."/>
        </authorList>
    </citation>
    <scope>NUCLEOTIDE SEQUENCE [LARGE SCALE GENOMIC DNA]</scope>
    <source>
        <strain evidence="2">cv. Yunnan</strain>
        <tissue evidence="1">Leaves</tissue>
    </source>
</reference>